<dbReference type="RefSeq" id="WP_017181171.1">
    <property type="nucleotide sequence ID" value="NZ_CP022745.1"/>
</dbReference>
<reference evidence="3 4" key="1">
    <citation type="submission" date="2017-08" db="EMBL/GenBank/DDBJ databases">
        <title>Whole Genome Sequence of Sphingobium hydrophobicum C1: Insights into Adaption to the Electronic-waste Contaminated Sediment.</title>
        <authorList>
            <person name="Song D."/>
            <person name="Chen X."/>
            <person name="Xu M."/>
        </authorList>
    </citation>
    <scope>NUCLEOTIDE SEQUENCE [LARGE SCALE GENOMIC DNA]</scope>
    <source>
        <strain evidence="3 4">C1</strain>
    </source>
</reference>
<name>A0A249MQY4_SPHXE</name>
<dbReference type="EMBL" id="CP022745">
    <property type="protein sequence ID" value="ASY43761.1"/>
    <property type="molecule type" value="Genomic_DNA"/>
</dbReference>
<evidence type="ECO:0000259" key="2">
    <source>
        <dbReference type="Pfam" id="PF02698"/>
    </source>
</evidence>
<keyword evidence="1" id="KW-0812">Transmembrane</keyword>
<keyword evidence="1" id="KW-1133">Transmembrane helix</keyword>
<proteinExistence type="predicted"/>
<evidence type="ECO:0000313" key="4">
    <source>
        <dbReference type="Proteomes" id="UP000217141"/>
    </source>
</evidence>
<feature type="transmembrane region" description="Helical" evidence="1">
    <location>
        <begin position="6"/>
        <end position="24"/>
    </location>
</feature>
<feature type="domain" description="DUF218" evidence="2">
    <location>
        <begin position="34"/>
        <end position="152"/>
    </location>
</feature>
<dbReference type="AlphaFoldDB" id="A0A249MQY4"/>
<organism evidence="3 4">
    <name type="scientific">Sphingobium xenophagum</name>
    <dbReference type="NCBI Taxonomy" id="121428"/>
    <lineage>
        <taxon>Bacteria</taxon>
        <taxon>Pseudomonadati</taxon>
        <taxon>Pseudomonadota</taxon>
        <taxon>Alphaproteobacteria</taxon>
        <taxon>Sphingomonadales</taxon>
        <taxon>Sphingomonadaceae</taxon>
        <taxon>Sphingobium</taxon>
    </lineage>
</organism>
<dbReference type="KEGG" id="shyd:CJD35_04300"/>
<dbReference type="CDD" id="cd06259">
    <property type="entry name" value="YdcF-like"/>
    <property type="match status" value="1"/>
</dbReference>
<dbReference type="Pfam" id="PF02698">
    <property type="entry name" value="DUF218"/>
    <property type="match status" value="1"/>
</dbReference>
<evidence type="ECO:0000313" key="3">
    <source>
        <dbReference type="EMBL" id="ASY43761.1"/>
    </source>
</evidence>
<dbReference type="Proteomes" id="UP000217141">
    <property type="component" value="Chromosome I"/>
</dbReference>
<dbReference type="InterPro" id="IPR014729">
    <property type="entry name" value="Rossmann-like_a/b/a_fold"/>
</dbReference>
<dbReference type="InterPro" id="IPR003848">
    <property type="entry name" value="DUF218"/>
</dbReference>
<accession>A0A249MQY4</accession>
<keyword evidence="1" id="KW-0472">Membrane</keyword>
<protein>
    <recommendedName>
        <fullName evidence="2">DUF218 domain-containing protein</fullName>
    </recommendedName>
</protein>
<sequence>MIVRLFAVSILGWMLGFAWFAIFLPQPLDGRQTDAIVVLTGGAGRIDRGIALLEGGAAKRMLISGVDRSVRPVELAAQYQAPETLFACCITLGREAIDTRSNAIETARWLERRDYKTVRLITTDWHMRRAALELRQALPGRVAIVYDAVPSRPSLTMLAREYNKYLLRRTAALLGI</sequence>
<dbReference type="Gene3D" id="3.40.50.620">
    <property type="entry name" value="HUPs"/>
    <property type="match status" value="1"/>
</dbReference>
<evidence type="ECO:0000256" key="1">
    <source>
        <dbReference type="SAM" id="Phobius"/>
    </source>
</evidence>
<gene>
    <name evidence="3" type="ORF">CJD35_04300</name>
</gene>